<evidence type="ECO:0000256" key="8">
    <source>
        <dbReference type="HAMAP-Rule" id="MF_00181"/>
    </source>
</evidence>
<dbReference type="SUPFAM" id="SSF52949">
    <property type="entry name" value="Macro domain-like"/>
    <property type="match status" value="1"/>
</dbReference>
<dbReference type="InterPro" id="IPR023042">
    <property type="entry name" value="Peptidase_M17_leu_NH2_pept"/>
</dbReference>
<feature type="binding site" evidence="8">
    <location>
        <position position="330"/>
    </location>
    <ligand>
        <name>Mn(2+)</name>
        <dbReference type="ChEBI" id="CHEBI:29035"/>
        <label>1</label>
    </ligand>
</feature>
<dbReference type="GO" id="GO:0070006">
    <property type="term" value="F:metalloaminopeptidase activity"/>
    <property type="evidence" value="ECO:0007669"/>
    <property type="project" value="InterPro"/>
</dbReference>
<comment type="cofactor">
    <cofactor evidence="8">
        <name>Mn(2+)</name>
        <dbReference type="ChEBI" id="CHEBI:29035"/>
    </cofactor>
    <text evidence="8">Binds 2 manganese ions per subunit.</text>
</comment>
<evidence type="ECO:0000313" key="10">
    <source>
        <dbReference type="EMBL" id="KYG73673.1"/>
    </source>
</evidence>
<dbReference type="EC" id="3.4.11.10" evidence="8"/>
<comment type="catalytic activity">
    <reaction evidence="2 8">
        <text>Release of an N-terminal amino acid, preferentially leucine, but not glutamic or aspartic acids.</text>
        <dbReference type="EC" id="3.4.11.10"/>
    </reaction>
</comment>
<dbReference type="RefSeq" id="WP_068222303.1">
    <property type="nucleotide sequence ID" value="NZ_CP139724.1"/>
</dbReference>
<feature type="active site" evidence="8">
    <location>
        <position position="258"/>
    </location>
</feature>
<feature type="binding site" evidence="8">
    <location>
        <position position="251"/>
    </location>
    <ligand>
        <name>Mn(2+)</name>
        <dbReference type="ChEBI" id="CHEBI:29035"/>
        <label>2</label>
    </ligand>
</feature>
<keyword evidence="4 8" id="KW-0031">Aminopeptidase</keyword>
<dbReference type="GO" id="GO:0006508">
    <property type="term" value="P:proteolysis"/>
    <property type="evidence" value="ECO:0007669"/>
    <property type="project" value="UniProtKB-KW"/>
</dbReference>
<feature type="binding site" evidence="8">
    <location>
        <position position="251"/>
    </location>
    <ligand>
        <name>Mn(2+)</name>
        <dbReference type="ChEBI" id="CHEBI:29035"/>
        <label>1</label>
    </ligand>
</feature>
<evidence type="ECO:0000313" key="11">
    <source>
        <dbReference type="Proteomes" id="UP000075606"/>
    </source>
</evidence>
<feature type="binding site" evidence="8">
    <location>
        <position position="328"/>
    </location>
    <ligand>
        <name>Mn(2+)</name>
        <dbReference type="ChEBI" id="CHEBI:29035"/>
        <label>1</label>
    </ligand>
</feature>
<keyword evidence="8" id="KW-0963">Cytoplasm</keyword>
<dbReference type="InterPro" id="IPR043472">
    <property type="entry name" value="Macro_dom-like"/>
</dbReference>
<comment type="similarity">
    <text evidence="3 8">Belongs to the peptidase M17 family.</text>
</comment>
<evidence type="ECO:0000256" key="4">
    <source>
        <dbReference type="ARBA" id="ARBA00022438"/>
    </source>
</evidence>
<accession>A0A150X4N4</accession>
<comment type="function">
    <text evidence="8">Presumably involved in the processing and regular turnover of intracellular proteins. Catalyzes the removal of unsubstituted N-terminal amino acids from various peptides.</text>
</comment>
<dbReference type="Proteomes" id="UP000075606">
    <property type="component" value="Unassembled WGS sequence"/>
</dbReference>
<evidence type="ECO:0000256" key="1">
    <source>
        <dbReference type="ARBA" id="ARBA00000135"/>
    </source>
</evidence>
<organism evidence="10 11">
    <name type="scientific">Roseivirga spongicola</name>
    <dbReference type="NCBI Taxonomy" id="333140"/>
    <lineage>
        <taxon>Bacteria</taxon>
        <taxon>Pseudomonadati</taxon>
        <taxon>Bacteroidota</taxon>
        <taxon>Cytophagia</taxon>
        <taxon>Cytophagales</taxon>
        <taxon>Roseivirgaceae</taxon>
        <taxon>Roseivirga</taxon>
    </lineage>
</organism>
<keyword evidence="6 8" id="KW-0378">Hydrolase</keyword>
<dbReference type="CDD" id="cd00433">
    <property type="entry name" value="Peptidase_M17"/>
    <property type="match status" value="1"/>
</dbReference>
<dbReference type="PANTHER" id="PTHR11963:SF23">
    <property type="entry name" value="CYTOSOL AMINOPEPTIDASE"/>
    <property type="match status" value="1"/>
</dbReference>
<dbReference type="GO" id="GO:0005737">
    <property type="term" value="C:cytoplasm"/>
    <property type="evidence" value="ECO:0007669"/>
    <property type="project" value="UniProtKB-SubCell"/>
</dbReference>
<dbReference type="PANTHER" id="PTHR11963">
    <property type="entry name" value="LEUCINE AMINOPEPTIDASE-RELATED"/>
    <property type="match status" value="1"/>
</dbReference>
<evidence type="ECO:0000256" key="2">
    <source>
        <dbReference type="ARBA" id="ARBA00000967"/>
    </source>
</evidence>
<protein>
    <recommendedName>
        <fullName evidence="8">Probable cytosol aminopeptidase</fullName>
        <ecNumber evidence="8">3.4.11.1</ecNumber>
    </recommendedName>
    <alternativeName>
        <fullName evidence="8">Leucine aminopeptidase</fullName>
        <shortName evidence="8">LAP</shortName>
        <ecNumber evidence="8">3.4.11.10</ecNumber>
    </alternativeName>
    <alternativeName>
        <fullName evidence="8">Leucyl aminopeptidase</fullName>
    </alternativeName>
</protein>
<dbReference type="EC" id="3.4.11.1" evidence="8"/>
<comment type="subcellular location">
    <subcellularLocation>
        <location evidence="8">Cytoplasm</location>
    </subcellularLocation>
</comment>
<gene>
    <name evidence="8" type="primary">pepA</name>
    <name evidence="10" type="ORF">AWW68_13375</name>
</gene>
<dbReference type="GO" id="GO:0030145">
    <property type="term" value="F:manganese ion binding"/>
    <property type="evidence" value="ECO:0007669"/>
    <property type="project" value="UniProtKB-UniRule"/>
</dbReference>
<dbReference type="Gene3D" id="3.40.220.10">
    <property type="entry name" value="Leucine Aminopeptidase, subunit E, domain 1"/>
    <property type="match status" value="1"/>
</dbReference>
<dbReference type="SUPFAM" id="SSF53187">
    <property type="entry name" value="Zn-dependent exopeptidases"/>
    <property type="match status" value="1"/>
</dbReference>
<feature type="domain" description="Cytosol aminopeptidase" evidence="9">
    <location>
        <begin position="165"/>
        <end position="471"/>
    </location>
</feature>
<dbReference type="HAMAP" id="MF_00181">
    <property type="entry name" value="Cytosol_peptidase_M17"/>
    <property type="match status" value="1"/>
</dbReference>
<dbReference type="Gene3D" id="3.40.630.10">
    <property type="entry name" value="Zn peptidases"/>
    <property type="match status" value="1"/>
</dbReference>
<dbReference type="EMBL" id="LRPC01000028">
    <property type="protein sequence ID" value="KYG73673.1"/>
    <property type="molecule type" value="Genomic_DNA"/>
</dbReference>
<comment type="caution">
    <text evidence="10">The sequence shown here is derived from an EMBL/GenBank/DDBJ whole genome shotgun (WGS) entry which is preliminary data.</text>
</comment>
<feature type="binding site" evidence="8">
    <location>
        <position position="330"/>
    </location>
    <ligand>
        <name>Mn(2+)</name>
        <dbReference type="ChEBI" id="CHEBI:29035"/>
        <label>2</label>
    </ligand>
</feature>
<feature type="active site" evidence="8">
    <location>
        <position position="332"/>
    </location>
</feature>
<evidence type="ECO:0000256" key="3">
    <source>
        <dbReference type="ARBA" id="ARBA00009528"/>
    </source>
</evidence>
<comment type="catalytic activity">
    <reaction evidence="1 8">
        <text>Release of an N-terminal amino acid, Xaa-|-Yaa-, in which Xaa is preferably Leu, but may be other amino acids including Pro although not Arg or Lys, and Yaa may be Pro. Amino acid amides and methyl esters are also readily hydrolyzed, but rates on arylamides are exceedingly low.</text>
        <dbReference type="EC" id="3.4.11.1"/>
    </reaction>
</comment>
<sequence length="479" mass="52514">MKVIKAVEDLNSAKHIILPFAQDTVDFDLISQITGIQGKPDFQGKFKQINTLPSVDGTKVLYLVGLGTGKYLSERHEAFRWISHKRNRAWQDHITLYLEHLEEDDLYAAIYGLVLSKYDLGAYKTDDKTKNAFLNAEVECFVYSRHFNEELALEARAAARTVNAIKALVDAPANIKTPEYLANCAVDSAKRFGFSTKVFDKEMLEQGGFQALLAVGQGSRFEPRLIQMEYKPETDGDYPTLALVGKGITFDTGGLSIKPSDNMHHMKSDMGGAAAVLGTMELVAKLKLPIHLIGVVASAENAVDANSLKPGDIINSYSGKTIEVIDTDAEGRLVLADAINYAIKEFNPDKVIDLATLTGSAIGTLGYTAAAMFSNNEDMTDALLDIGYETHERVWQLPLFDDFKSDLHSDVADVRNYSGKPIAGAITAAKFLEVFTEDHPAWLHLDIAGVAFGSSSYAKMQCATGYGVRLLTEYIKSLS</sequence>
<dbReference type="OrthoDB" id="9809354at2"/>
<dbReference type="InterPro" id="IPR011356">
    <property type="entry name" value="Leucine_aapep/pepB"/>
</dbReference>
<dbReference type="STRING" id="333140.AWW68_13375"/>
<dbReference type="Pfam" id="PF00883">
    <property type="entry name" value="Peptidase_M17"/>
    <property type="match status" value="1"/>
</dbReference>
<evidence type="ECO:0000256" key="7">
    <source>
        <dbReference type="ARBA" id="ARBA00023211"/>
    </source>
</evidence>
<keyword evidence="5 8" id="KW-0645">Protease</keyword>
<keyword evidence="8" id="KW-0479">Metal-binding</keyword>
<evidence type="ECO:0000259" key="9">
    <source>
        <dbReference type="Pfam" id="PF00883"/>
    </source>
</evidence>
<dbReference type="PRINTS" id="PR00481">
    <property type="entry name" value="LAMNOPPTDASE"/>
</dbReference>
<feature type="binding site" evidence="8">
    <location>
        <position position="246"/>
    </location>
    <ligand>
        <name>Mn(2+)</name>
        <dbReference type="ChEBI" id="CHEBI:29035"/>
        <label>2</label>
    </ligand>
</feature>
<proteinExistence type="inferred from homology"/>
<dbReference type="AlphaFoldDB" id="A0A150X4N4"/>
<keyword evidence="11" id="KW-1185">Reference proteome</keyword>
<evidence type="ECO:0000256" key="6">
    <source>
        <dbReference type="ARBA" id="ARBA00022801"/>
    </source>
</evidence>
<reference evidence="10 11" key="1">
    <citation type="submission" date="2016-01" db="EMBL/GenBank/DDBJ databases">
        <title>Genome sequencing of Roseivirga spongicola UST030701-084.</title>
        <authorList>
            <person name="Selvaratnam C."/>
            <person name="Thevarajoo S."/>
            <person name="Goh K.M."/>
            <person name="Ee R."/>
            <person name="Chan K.-G."/>
            <person name="Chong C.S."/>
        </authorList>
    </citation>
    <scope>NUCLEOTIDE SEQUENCE [LARGE SCALE GENOMIC DNA]</scope>
    <source>
        <strain evidence="10 11">UST030701-084</strain>
    </source>
</reference>
<name>A0A150X4N4_9BACT</name>
<keyword evidence="7 8" id="KW-0464">Manganese</keyword>
<dbReference type="InterPro" id="IPR000819">
    <property type="entry name" value="Peptidase_M17_C"/>
</dbReference>
<evidence type="ECO:0000256" key="5">
    <source>
        <dbReference type="ARBA" id="ARBA00022670"/>
    </source>
</evidence>
<feature type="binding site" evidence="8">
    <location>
        <position position="269"/>
    </location>
    <ligand>
        <name>Mn(2+)</name>
        <dbReference type="ChEBI" id="CHEBI:29035"/>
        <label>2</label>
    </ligand>
</feature>